<dbReference type="PRINTS" id="PR00946">
    <property type="entry name" value="HGSCAVENGER"/>
</dbReference>
<dbReference type="GO" id="GO:0046872">
    <property type="term" value="F:metal ion binding"/>
    <property type="evidence" value="ECO:0007669"/>
    <property type="project" value="UniProtKB-KW"/>
</dbReference>
<keyword evidence="1" id="KW-0479">Metal-binding</keyword>
<accession>D0W8S1</accession>
<dbReference type="Pfam" id="PF00403">
    <property type="entry name" value="HMA"/>
    <property type="match status" value="1"/>
</dbReference>
<dbReference type="InterPro" id="IPR017969">
    <property type="entry name" value="Heavy-metal-associated_CS"/>
</dbReference>
<evidence type="ECO:0000313" key="4">
    <source>
        <dbReference type="Proteomes" id="UP000003843"/>
    </source>
</evidence>
<evidence type="ECO:0000313" key="3">
    <source>
        <dbReference type="EMBL" id="EEZ76016.1"/>
    </source>
</evidence>
<dbReference type="CDD" id="cd00371">
    <property type="entry name" value="HMA"/>
    <property type="match status" value="1"/>
</dbReference>
<dbReference type="PANTHER" id="PTHR46594:SF4">
    <property type="entry name" value="P-TYPE CATION-TRANSPORTING ATPASE"/>
    <property type="match status" value="1"/>
</dbReference>
<evidence type="ECO:0000259" key="2">
    <source>
        <dbReference type="PROSITE" id="PS50846"/>
    </source>
</evidence>
<reference evidence="3 4" key="1">
    <citation type="submission" date="2009-10" db="EMBL/GenBank/DDBJ databases">
        <authorList>
            <person name="Weinstock G."/>
            <person name="Sodergren E."/>
            <person name="Clifton S."/>
            <person name="Fulton L."/>
            <person name="Fulton B."/>
            <person name="Courtney L."/>
            <person name="Fronick C."/>
            <person name="Harrison M."/>
            <person name="Strong C."/>
            <person name="Farmer C."/>
            <person name="Delahaunty K."/>
            <person name="Markovic C."/>
            <person name="Hall O."/>
            <person name="Minx P."/>
            <person name="Tomlinson C."/>
            <person name="Mitreva M."/>
            <person name="Nelson J."/>
            <person name="Hou S."/>
            <person name="Wollam A."/>
            <person name="Pepin K.H."/>
            <person name="Johnson M."/>
            <person name="Bhonagiri V."/>
            <person name="Nash W.E."/>
            <person name="Warren W."/>
            <person name="Chinwalla A."/>
            <person name="Mardis E.R."/>
            <person name="Wilson R.K."/>
        </authorList>
    </citation>
    <scope>NUCLEOTIDE SEQUENCE [LARGE SCALE GENOMIC DNA]</scope>
    <source>
        <strain evidence="3 4">ATCC 23970</strain>
    </source>
</reference>
<name>D0W8S1_NEILA</name>
<proteinExistence type="predicted"/>
<dbReference type="InterPro" id="IPR036163">
    <property type="entry name" value="HMA_dom_sf"/>
</dbReference>
<feature type="domain" description="HMA" evidence="2">
    <location>
        <begin position="3"/>
        <end position="69"/>
    </location>
</feature>
<dbReference type="EMBL" id="ACEQ02000009">
    <property type="protein sequence ID" value="EEZ76016.1"/>
    <property type="molecule type" value="Genomic_DNA"/>
</dbReference>
<organism evidence="3 4">
    <name type="scientific">Neisseria lactamica ATCC 23970</name>
    <dbReference type="NCBI Taxonomy" id="546265"/>
    <lineage>
        <taxon>Bacteria</taxon>
        <taxon>Pseudomonadati</taxon>
        <taxon>Pseudomonadota</taxon>
        <taxon>Betaproteobacteria</taxon>
        <taxon>Neisseriales</taxon>
        <taxon>Neisseriaceae</taxon>
        <taxon>Neisseria</taxon>
    </lineage>
</organism>
<comment type="caution">
    <text evidence="3">The sequence shown here is derived from an EMBL/GenBank/DDBJ whole genome shotgun (WGS) entry which is preliminary data.</text>
</comment>
<gene>
    <name evidence="3" type="ORF">NEILACOT_03925</name>
</gene>
<dbReference type="FunFam" id="3.30.70.100:FF:000001">
    <property type="entry name" value="ATPase copper transporting beta"/>
    <property type="match status" value="1"/>
</dbReference>
<dbReference type="PROSITE" id="PS01047">
    <property type="entry name" value="HMA_1"/>
    <property type="match status" value="1"/>
</dbReference>
<protein>
    <submittedName>
        <fullName evidence="3">Heavy metal-associated domain protein</fullName>
    </submittedName>
</protein>
<dbReference type="InterPro" id="IPR006121">
    <property type="entry name" value="HMA_dom"/>
</dbReference>
<sequence>MMETLILDIGGMSCGGCVKSVTRILESVKGVASVEVSLENKSATVGYDPAQTDAGALIEAVEDGGYDAALK</sequence>
<dbReference type="PROSITE" id="PS50846">
    <property type="entry name" value="HMA_2"/>
    <property type="match status" value="1"/>
</dbReference>
<dbReference type="Proteomes" id="UP000003843">
    <property type="component" value="Unassembled WGS sequence"/>
</dbReference>
<dbReference type="AlphaFoldDB" id="D0W8S1"/>
<evidence type="ECO:0000256" key="1">
    <source>
        <dbReference type="ARBA" id="ARBA00022723"/>
    </source>
</evidence>
<dbReference type="PANTHER" id="PTHR46594">
    <property type="entry name" value="P-TYPE CATION-TRANSPORTING ATPASE"/>
    <property type="match status" value="1"/>
</dbReference>
<dbReference type="Gene3D" id="3.30.70.100">
    <property type="match status" value="1"/>
</dbReference>
<dbReference type="SUPFAM" id="SSF55008">
    <property type="entry name" value="HMA, heavy metal-associated domain"/>
    <property type="match status" value="1"/>
</dbReference>
<dbReference type="InterPro" id="IPR001802">
    <property type="entry name" value="MerP/CopZ"/>
</dbReference>